<keyword evidence="3" id="KW-1185">Reference proteome</keyword>
<sequence>MLYSYSGDVWGEEEGGGRGRAGAFNFNGPSTKQQQGGDGGFAAATNPETKRKKRIASYKLLATEGKVKSTLRGSVKWFKSKFTDLRYGPF</sequence>
<organism evidence="2 3">
    <name type="scientific">Cuscuta australis</name>
    <dbReference type="NCBI Taxonomy" id="267555"/>
    <lineage>
        <taxon>Eukaryota</taxon>
        <taxon>Viridiplantae</taxon>
        <taxon>Streptophyta</taxon>
        <taxon>Embryophyta</taxon>
        <taxon>Tracheophyta</taxon>
        <taxon>Spermatophyta</taxon>
        <taxon>Magnoliopsida</taxon>
        <taxon>eudicotyledons</taxon>
        <taxon>Gunneridae</taxon>
        <taxon>Pentapetalae</taxon>
        <taxon>asterids</taxon>
        <taxon>lamiids</taxon>
        <taxon>Solanales</taxon>
        <taxon>Convolvulaceae</taxon>
        <taxon>Cuscuteae</taxon>
        <taxon>Cuscuta</taxon>
        <taxon>Cuscuta subgen. Grammica</taxon>
        <taxon>Cuscuta sect. Cleistogrammica</taxon>
    </lineage>
</organism>
<evidence type="ECO:0000313" key="2">
    <source>
        <dbReference type="EMBL" id="RAL46986.1"/>
    </source>
</evidence>
<gene>
    <name evidence="2" type="ORF">DM860_017027</name>
</gene>
<evidence type="ECO:0000313" key="3">
    <source>
        <dbReference type="Proteomes" id="UP000249390"/>
    </source>
</evidence>
<dbReference type="Proteomes" id="UP000249390">
    <property type="component" value="Unassembled WGS sequence"/>
</dbReference>
<reference evidence="2 3" key="1">
    <citation type="submission" date="2018-06" db="EMBL/GenBank/DDBJ databases">
        <title>The Genome of Cuscuta australis (Dodder) Provides Insight into the Evolution of Plant Parasitism.</title>
        <authorList>
            <person name="Liu H."/>
        </authorList>
    </citation>
    <scope>NUCLEOTIDE SEQUENCE [LARGE SCALE GENOMIC DNA]</scope>
    <source>
        <strain evidence="3">cv. Yunnan</strain>
        <tissue evidence="2">Vines</tissue>
    </source>
</reference>
<evidence type="ECO:0000256" key="1">
    <source>
        <dbReference type="SAM" id="MobiDB-lite"/>
    </source>
</evidence>
<comment type="caution">
    <text evidence="2">The sequence shown here is derived from an EMBL/GenBank/DDBJ whole genome shotgun (WGS) entry which is preliminary data.</text>
</comment>
<dbReference type="PANTHER" id="PTHR33193:SF7">
    <property type="entry name" value="OS06G0686600 PROTEIN"/>
    <property type="match status" value="1"/>
</dbReference>
<protein>
    <submittedName>
        <fullName evidence="2">Uncharacterized protein</fullName>
    </submittedName>
</protein>
<proteinExistence type="predicted"/>
<dbReference type="InterPro" id="IPR021899">
    <property type="entry name" value="DUF3511"/>
</dbReference>
<accession>A0A328DND2</accession>
<dbReference type="AlphaFoldDB" id="A0A328DND2"/>
<dbReference type="EMBL" id="NQVE01000119">
    <property type="protein sequence ID" value="RAL46986.1"/>
    <property type="molecule type" value="Genomic_DNA"/>
</dbReference>
<dbReference type="Pfam" id="PF12023">
    <property type="entry name" value="DUF3511"/>
    <property type="match status" value="1"/>
</dbReference>
<feature type="region of interest" description="Disordered" evidence="1">
    <location>
        <begin position="1"/>
        <end position="46"/>
    </location>
</feature>
<name>A0A328DND2_9ASTE</name>
<dbReference type="PANTHER" id="PTHR33193">
    <property type="entry name" value="DOMAIN PROTEIN, PUTATIVE (DUF3511)-RELATED"/>
    <property type="match status" value="1"/>
</dbReference>